<dbReference type="Proteomes" id="UP000093592">
    <property type="component" value="Unassembled WGS sequence"/>
</dbReference>
<dbReference type="AlphaFoldDB" id="A0A1A2YPW9"/>
<reference evidence="2" key="1">
    <citation type="submission" date="2016-06" db="EMBL/GenBank/DDBJ databases">
        <authorList>
            <person name="Sutton G."/>
            <person name="Brinkac L."/>
            <person name="Sanka R."/>
            <person name="Adams M."/>
            <person name="Lau E."/>
            <person name="Sam S."/>
            <person name="Sreng N."/>
            <person name="Him V."/>
            <person name="Kerleguer A."/>
            <person name="Cheng S."/>
        </authorList>
    </citation>
    <scope>NUCLEOTIDE SEQUENCE [LARGE SCALE GENOMIC DNA]</scope>
    <source>
        <strain evidence="2">E861</strain>
    </source>
</reference>
<comment type="caution">
    <text evidence="1">The sequence shown here is derived from an EMBL/GenBank/DDBJ whole genome shotgun (WGS) entry which is preliminary data.</text>
</comment>
<sequence length="82" mass="8840">MPQPAAETLEAELDALACEFLGSRYAGPGFADWPIDRRVAAYLVHRGLTNIADDGTLCATLLDLVMANIATARSKKIRPEPV</sequence>
<dbReference type="EMBL" id="LZKJ01000200">
    <property type="protein sequence ID" value="OBI40279.1"/>
    <property type="molecule type" value="Genomic_DNA"/>
</dbReference>
<accession>A0A1A2YPW9</accession>
<dbReference type="OrthoDB" id="4733078at2"/>
<name>A0A1A2YPW9_9MYCO</name>
<gene>
    <name evidence="1" type="ORF">A5707_10195</name>
</gene>
<evidence type="ECO:0000313" key="2">
    <source>
        <dbReference type="Proteomes" id="UP000093592"/>
    </source>
</evidence>
<protein>
    <submittedName>
        <fullName evidence="1">Uncharacterized protein</fullName>
    </submittedName>
</protein>
<dbReference type="RefSeq" id="WP_065016569.1">
    <property type="nucleotide sequence ID" value="NZ_LZKJ01000200.1"/>
</dbReference>
<organism evidence="1 2">
    <name type="scientific">Mycobacterium kyorinense</name>
    <dbReference type="NCBI Taxonomy" id="487514"/>
    <lineage>
        <taxon>Bacteria</taxon>
        <taxon>Bacillati</taxon>
        <taxon>Actinomycetota</taxon>
        <taxon>Actinomycetes</taxon>
        <taxon>Mycobacteriales</taxon>
        <taxon>Mycobacteriaceae</taxon>
        <taxon>Mycobacterium</taxon>
    </lineage>
</organism>
<proteinExistence type="predicted"/>
<evidence type="ECO:0000313" key="1">
    <source>
        <dbReference type="EMBL" id="OBI40279.1"/>
    </source>
</evidence>